<dbReference type="KEGG" id="acob:P0Y56_11525"/>
<proteinExistence type="predicted"/>
<feature type="compositionally biased region" description="Basic and acidic residues" evidence="1">
    <location>
        <begin position="118"/>
        <end position="137"/>
    </location>
</feature>
<feature type="region of interest" description="Disordered" evidence="1">
    <location>
        <begin position="160"/>
        <end position="180"/>
    </location>
</feature>
<organism evidence="3 4">
    <name type="scientific">Candidatus Andeanibacterium colombiense</name>
    <dbReference type="NCBI Taxonomy" id="3121345"/>
    <lineage>
        <taxon>Bacteria</taxon>
        <taxon>Pseudomonadati</taxon>
        <taxon>Pseudomonadota</taxon>
        <taxon>Alphaproteobacteria</taxon>
        <taxon>Sphingomonadales</taxon>
        <taxon>Sphingomonadaceae</taxon>
        <taxon>Candidatus Andeanibacterium</taxon>
    </lineage>
</organism>
<dbReference type="AlphaFoldDB" id="A0AAJ5X378"/>
<feature type="region of interest" description="Disordered" evidence="1">
    <location>
        <begin position="32"/>
        <end position="138"/>
    </location>
</feature>
<reference evidence="3" key="1">
    <citation type="submission" date="2023-03" db="EMBL/GenBank/DDBJ databases">
        <title>Andean soil-derived lignocellulolytic bacterial consortium as a source of novel taxa and putative plastic-active enzymes.</title>
        <authorList>
            <person name="Diaz-Garcia L."/>
            <person name="Chuvochina M."/>
            <person name="Feuerriegel G."/>
            <person name="Bunk B."/>
            <person name="Sproer C."/>
            <person name="Streit W.R."/>
            <person name="Rodriguez L.M."/>
            <person name="Overmann J."/>
            <person name="Jimenez D.J."/>
        </authorList>
    </citation>
    <scope>NUCLEOTIDE SEQUENCE</scope>
    <source>
        <strain evidence="3">MAG 26</strain>
    </source>
</reference>
<dbReference type="EMBL" id="CP119316">
    <property type="protein sequence ID" value="WEK45658.1"/>
    <property type="molecule type" value="Genomic_DNA"/>
</dbReference>
<feature type="compositionally biased region" description="Basic and acidic residues" evidence="1">
    <location>
        <begin position="98"/>
        <end position="109"/>
    </location>
</feature>
<accession>A0AAJ5X378</accession>
<protein>
    <submittedName>
        <fullName evidence="3">Uncharacterized protein</fullName>
    </submittedName>
</protein>
<evidence type="ECO:0000313" key="4">
    <source>
        <dbReference type="Proteomes" id="UP001218362"/>
    </source>
</evidence>
<feature type="chain" id="PRO_5042470935" evidence="2">
    <location>
        <begin position="33"/>
        <end position="180"/>
    </location>
</feature>
<gene>
    <name evidence="3" type="ORF">P0Y56_11525</name>
</gene>
<keyword evidence="2" id="KW-0732">Signal</keyword>
<evidence type="ECO:0000256" key="1">
    <source>
        <dbReference type="SAM" id="MobiDB-lite"/>
    </source>
</evidence>
<feature type="compositionally biased region" description="Basic and acidic residues" evidence="1">
    <location>
        <begin position="171"/>
        <end position="180"/>
    </location>
</feature>
<feature type="compositionally biased region" description="Low complexity" evidence="1">
    <location>
        <begin position="32"/>
        <end position="51"/>
    </location>
</feature>
<dbReference type="Proteomes" id="UP001218362">
    <property type="component" value="Chromosome"/>
</dbReference>
<sequence>MRAARWGLMAVMKKLIAAGLVAALALAGAPLAAQQDDQPQAAAPQADIPQPKSFSDAPDPPKPAKVIGPQAYGPAPPPKKCSSTDTRRPGEIVVCGTKDNDEFRVKSSADLDSNSKQATDDGRPHAPDFAESCKKNPENGPCIHFGKTPVPAYIIDFKDLPDTPEGSDADLIAKGEKKGG</sequence>
<evidence type="ECO:0000256" key="2">
    <source>
        <dbReference type="SAM" id="SignalP"/>
    </source>
</evidence>
<evidence type="ECO:0000313" key="3">
    <source>
        <dbReference type="EMBL" id="WEK45658.1"/>
    </source>
</evidence>
<name>A0AAJ5X378_9SPHN</name>
<feature type="signal peptide" evidence="2">
    <location>
        <begin position="1"/>
        <end position="32"/>
    </location>
</feature>